<dbReference type="PANTHER" id="PTHR30290">
    <property type="entry name" value="PERIPLASMIC BINDING COMPONENT OF ABC TRANSPORTER"/>
    <property type="match status" value="1"/>
</dbReference>
<keyword evidence="9" id="KW-1185">Reference proteome</keyword>
<dbReference type="InterPro" id="IPR000914">
    <property type="entry name" value="SBP_5_dom"/>
</dbReference>
<sequence>MRKTLLAAAAAAAVLGAFGASSADAKTFKWAFQGDAQSLDPYSLSETFTLSLQGNIYEGLIRMDPDLQIEPSLAESWEIVEPTRWRFKLRQGVKFHNGNDFNADDVLFSAERVRKDGSDLKGRLAGVVDVLKVDDYTVDFVTEVPVPTLVNEWGTWYIMDKEWSEANGAEDPTDVTAGKENFSTRNANGTGPFMIQSRETDVKTVLVPYEGWWDAANKEHNLTEVIFTPIGSDSTRVAALLSGEIDMMYPVPVQDMNRLENDPNTEVLGGPELRTIFLGMDQERDELLHSSVKGKNPFKDVRVREAFYRAIDVELIQKKVMRGLSTPSALMISPLLFKYSDEFKRLEPDAKLAKELLAEAGYPDGFEITLDCPNNRYVNDEAICQAVVAMLARIGVKVNLLAQPKAQYFAKILAPKRDTSFYLLGWTPSSFDSWNVMFNIIGTPDLESGRGKFNNGGYSNARFDELTDLVLSETDQDKRNEYIREAYQILHDERGYIPLHQQALAWGKRSNISLVQRADNQFMLNYVKVD</sequence>
<dbReference type="InterPro" id="IPR030678">
    <property type="entry name" value="Peptide/Ni-bd"/>
</dbReference>
<proteinExistence type="inferred from homology"/>
<comment type="caution">
    <text evidence="8">The sequence shown here is derived from an EMBL/GenBank/DDBJ whole genome shotgun (WGS) entry which is preliminary data.</text>
</comment>
<feature type="signal peptide" evidence="6">
    <location>
        <begin position="1"/>
        <end position="25"/>
    </location>
</feature>
<dbReference type="GO" id="GO:0015833">
    <property type="term" value="P:peptide transport"/>
    <property type="evidence" value="ECO:0007669"/>
    <property type="project" value="TreeGrafter"/>
</dbReference>
<dbReference type="InterPro" id="IPR039424">
    <property type="entry name" value="SBP_5"/>
</dbReference>
<dbReference type="PIRSF" id="PIRSF002741">
    <property type="entry name" value="MppA"/>
    <property type="match status" value="1"/>
</dbReference>
<dbReference type="RefSeq" id="WP_093148308.1">
    <property type="nucleotide sequence ID" value="NZ_FNBW01000002.1"/>
</dbReference>
<evidence type="ECO:0000259" key="7">
    <source>
        <dbReference type="Pfam" id="PF00496"/>
    </source>
</evidence>
<evidence type="ECO:0000256" key="5">
    <source>
        <dbReference type="SAM" id="MobiDB-lite"/>
    </source>
</evidence>
<evidence type="ECO:0000256" key="2">
    <source>
        <dbReference type="ARBA" id="ARBA00005695"/>
    </source>
</evidence>
<dbReference type="GO" id="GO:1904680">
    <property type="term" value="F:peptide transmembrane transporter activity"/>
    <property type="evidence" value="ECO:0007669"/>
    <property type="project" value="TreeGrafter"/>
</dbReference>
<evidence type="ECO:0000256" key="4">
    <source>
        <dbReference type="ARBA" id="ARBA00022729"/>
    </source>
</evidence>
<organism evidence="8 9">
    <name type="scientific">Thalassobaculum litoreum DSM 18839</name>
    <dbReference type="NCBI Taxonomy" id="1123362"/>
    <lineage>
        <taxon>Bacteria</taxon>
        <taxon>Pseudomonadati</taxon>
        <taxon>Pseudomonadota</taxon>
        <taxon>Alphaproteobacteria</taxon>
        <taxon>Rhodospirillales</taxon>
        <taxon>Thalassobaculaceae</taxon>
        <taxon>Thalassobaculum</taxon>
    </lineage>
</organism>
<evidence type="ECO:0000256" key="3">
    <source>
        <dbReference type="ARBA" id="ARBA00022448"/>
    </source>
</evidence>
<name>A0A8G2BHE0_9PROT</name>
<protein>
    <submittedName>
        <fullName evidence="8">Peptide/nickel transport system substrate-binding protein</fullName>
    </submittedName>
</protein>
<dbReference type="AlphaFoldDB" id="A0A8G2BHE0"/>
<accession>A0A8G2BHE0</accession>
<dbReference type="Gene3D" id="3.10.105.10">
    <property type="entry name" value="Dipeptide-binding Protein, Domain 3"/>
    <property type="match status" value="1"/>
</dbReference>
<dbReference type="GO" id="GO:0043190">
    <property type="term" value="C:ATP-binding cassette (ABC) transporter complex"/>
    <property type="evidence" value="ECO:0007669"/>
    <property type="project" value="InterPro"/>
</dbReference>
<dbReference type="PANTHER" id="PTHR30290:SF9">
    <property type="entry name" value="OLIGOPEPTIDE-BINDING PROTEIN APPA"/>
    <property type="match status" value="1"/>
</dbReference>
<dbReference type="Gene3D" id="3.40.190.10">
    <property type="entry name" value="Periplasmic binding protein-like II"/>
    <property type="match status" value="1"/>
</dbReference>
<feature type="chain" id="PRO_5034477359" evidence="6">
    <location>
        <begin position="26"/>
        <end position="530"/>
    </location>
</feature>
<comment type="subcellular location">
    <subcellularLocation>
        <location evidence="1">Periplasm</location>
    </subcellularLocation>
</comment>
<dbReference type="Proteomes" id="UP000198615">
    <property type="component" value="Unassembled WGS sequence"/>
</dbReference>
<evidence type="ECO:0000256" key="1">
    <source>
        <dbReference type="ARBA" id="ARBA00004418"/>
    </source>
</evidence>
<dbReference type="Pfam" id="PF00496">
    <property type="entry name" value="SBP_bac_5"/>
    <property type="match status" value="1"/>
</dbReference>
<evidence type="ECO:0000256" key="6">
    <source>
        <dbReference type="SAM" id="SignalP"/>
    </source>
</evidence>
<dbReference type="GO" id="GO:0030288">
    <property type="term" value="C:outer membrane-bounded periplasmic space"/>
    <property type="evidence" value="ECO:0007669"/>
    <property type="project" value="UniProtKB-ARBA"/>
</dbReference>
<dbReference type="OrthoDB" id="9803988at2"/>
<feature type="region of interest" description="Disordered" evidence="5">
    <location>
        <begin position="169"/>
        <end position="193"/>
    </location>
</feature>
<evidence type="ECO:0000313" key="8">
    <source>
        <dbReference type="EMBL" id="SDF26054.1"/>
    </source>
</evidence>
<feature type="domain" description="Solute-binding protein family 5" evidence="7">
    <location>
        <begin position="68"/>
        <end position="440"/>
    </location>
</feature>
<comment type="similarity">
    <text evidence="2">Belongs to the bacterial solute-binding protein 5 family.</text>
</comment>
<keyword evidence="3" id="KW-0813">Transport</keyword>
<evidence type="ECO:0000313" key="9">
    <source>
        <dbReference type="Proteomes" id="UP000198615"/>
    </source>
</evidence>
<dbReference type="EMBL" id="FNBW01000002">
    <property type="protein sequence ID" value="SDF26054.1"/>
    <property type="molecule type" value="Genomic_DNA"/>
</dbReference>
<dbReference type="SUPFAM" id="SSF53850">
    <property type="entry name" value="Periplasmic binding protein-like II"/>
    <property type="match status" value="1"/>
</dbReference>
<reference evidence="8 9" key="1">
    <citation type="submission" date="2016-10" db="EMBL/GenBank/DDBJ databases">
        <authorList>
            <person name="Varghese N."/>
            <person name="Submissions S."/>
        </authorList>
    </citation>
    <scope>NUCLEOTIDE SEQUENCE [LARGE SCALE GENOMIC DNA]</scope>
    <source>
        <strain evidence="8 9">DSM 18839</strain>
    </source>
</reference>
<keyword evidence="4 6" id="KW-0732">Signal</keyword>
<dbReference type="CDD" id="cd08498">
    <property type="entry name" value="PBP2_NikA_DppA_OppA_like_2"/>
    <property type="match status" value="1"/>
</dbReference>
<gene>
    <name evidence="8" type="ORF">SAMN05660686_00782</name>
</gene>